<reference evidence="2 3" key="1">
    <citation type="submission" date="2017-06" db="EMBL/GenBank/DDBJ databases">
        <title>Identification of a new gene, sdsY, involved in staphylococcal internalization in non-professional phagocytic cells (NPPCs).</title>
        <authorList>
            <person name="Maali Y."/>
            <person name="Martins-Simoes P."/>
            <person name="Trouillet-Assant S."/>
            <person name="Laurent F."/>
            <person name="Diot A."/>
            <person name="Verhoeven P."/>
            <person name="Bouvard D."/>
            <person name="Vandenesch F."/>
            <person name="Bes M."/>
        </authorList>
    </citation>
    <scope>NUCLEOTIDE SEQUENCE [LARGE SCALE GENOMIC DNA]</scope>
    <source>
        <strain evidence="2 3">Heidy</strain>
    </source>
</reference>
<evidence type="ECO:0000259" key="1">
    <source>
        <dbReference type="Pfam" id="PF15542"/>
    </source>
</evidence>
<dbReference type="InterPro" id="IPR029100">
    <property type="entry name" value="Ntox50"/>
</dbReference>
<gene>
    <name evidence="2" type="ORF">CDL68_04545</name>
</gene>
<dbReference type="EMBL" id="NIPK01000006">
    <property type="protein sequence ID" value="RIZ54842.1"/>
    <property type="molecule type" value="Genomic_DNA"/>
</dbReference>
<feature type="domain" description="Bacterial toxin 50" evidence="1">
    <location>
        <begin position="6"/>
        <end position="29"/>
    </location>
</feature>
<protein>
    <recommendedName>
        <fullName evidence="1">Bacterial toxin 50 domain-containing protein</fullName>
    </recommendedName>
</protein>
<organism evidence="2 3">
    <name type="scientific">Staphylococcus delphini</name>
    <dbReference type="NCBI Taxonomy" id="53344"/>
    <lineage>
        <taxon>Bacteria</taxon>
        <taxon>Bacillati</taxon>
        <taxon>Bacillota</taxon>
        <taxon>Bacilli</taxon>
        <taxon>Bacillales</taxon>
        <taxon>Staphylococcaceae</taxon>
        <taxon>Staphylococcus</taxon>
        <taxon>Staphylococcus intermedius group</taxon>
    </lineage>
</organism>
<evidence type="ECO:0000313" key="3">
    <source>
        <dbReference type="Proteomes" id="UP000266198"/>
    </source>
</evidence>
<proteinExistence type="predicted"/>
<comment type="caution">
    <text evidence="2">The sequence shown here is derived from an EMBL/GenBank/DDBJ whole genome shotgun (WGS) entry which is preliminary data.</text>
</comment>
<dbReference type="RefSeq" id="WP_096596920.1">
    <property type="nucleotide sequence ID" value="NZ_MWUN01000008.1"/>
</dbReference>
<keyword evidence="3" id="KW-1185">Reference proteome</keyword>
<name>A0ABX9NIR0_9STAP</name>
<dbReference type="Proteomes" id="UP000266198">
    <property type="component" value="Unassembled WGS sequence"/>
</dbReference>
<evidence type="ECO:0000313" key="2">
    <source>
        <dbReference type="EMBL" id="RIZ54842.1"/>
    </source>
</evidence>
<accession>A0ABX9NIR0</accession>
<dbReference type="Pfam" id="PF15542">
    <property type="entry name" value="Ntox50"/>
    <property type="match status" value="1"/>
</dbReference>
<sequence>MGRALIDGEFIETKWGTVHDSKTGTHIVPYEKEDK</sequence>